<sequence>MVFLKRRHVLAGLGAGLLLSGRIRALHAANPRNLDEKPRFDTSPFQLGVASGDPSPDGFVIWTRLAPRPLSLDAGMTHNRPMLVNWEIAEDEHLSHIVRKGQALAHPELAHSVHVEVTGLKPDRPYWYRFHIAGYDSMVGRGHTFPLPGASPARVRFAAAGCQHYEEGYYTAWRNIANESIDFVFHYGDYIYEGGDRKDGMHKLNGRPFRALRRHIGPECYSLDEYRRRYAQYKTDQDLQAAHAAVPWIVTLDDHEVDNNWAGDSDQDGTPPDIFRLRREVAMQAYYEHMPLRLTSLPDGSHMQVYRNLRYGDLMNTFVLDTRQYRSDQVYGDQTAAQGADVWSPDRTMMGAEQERWLFDGLGRSDTKWNLLAHQVMMMNLAHRKSGHAELVYSMDQWSGYMYSRKRLLQFIEQHCPGNVVNVTGDAHRHFAGNLVYDASHPAPVSVEFLATSVSSGSDGLGDDDTFSRSVRRENPQLMATTDQRGYVICDVGRDVWHADLKVLDKVMERDGRLSTYASFAVERGKPGLQKA</sequence>
<accession>A0A0D6Q530</accession>
<dbReference type="CDD" id="cd07389">
    <property type="entry name" value="MPP_PhoD"/>
    <property type="match status" value="1"/>
</dbReference>
<evidence type="ECO:0000313" key="4">
    <source>
        <dbReference type="Proteomes" id="UP000032675"/>
    </source>
</evidence>
<reference evidence="3 4" key="1">
    <citation type="submission" date="2012-11" db="EMBL/GenBank/DDBJ databases">
        <title>Whole genome sequence of Gluconacetobacter europaeus NBRC3261.</title>
        <authorList>
            <person name="Azuma Y."/>
            <person name="Higashiura N."/>
            <person name="Hirakawa H."/>
            <person name="Matsushita K."/>
        </authorList>
    </citation>
    <scope>NUCLEOTIDE SEQUENCE [LARGE SCALE GENOMIC DNA]</scope>
    <source>
        <strain evidence="3 4">NBRC 3261</strain>
    </source>
</reference>
<dbReference type="Pfam" id="PF16655">
    <property type="entry name" value="PhoD_N"/>
    <property type="match status" value="1"/>
</dbReference>
<dbReference type="AlphaFoldDB" id="A0A0D6Q530"/>
<feature type="domain" description="PhoD-like phosphatase metallophosphatase" evidence="1">
    <location>
        <begin position="157"/>
        <end position="501"/>
    </location>
</feature>
<evidence type="ECO:0000313" key="3">
    <source>
        <dbReference type="EMBL" id="GAN97851.1"/>
    </source>
</evidence>
<dbReference type="PANTHER" id="PTHR43606">
    <property type="entry name" value="PHOSPHATASE, PUTATIVE (AFU_ORTHOLOGUE AFUA_6G08710)-RELATED"/>
    <property type="match status" value="1"/>
</dbReference>
<proteinExistence type="predicted"/>
<dbReference type="SUPFAM" id="SSF56300">
    <property type="entry name" value="Metallo-dependent phosphatases"/>
    <property type="match status" value="1"/>
</dbReference>
<dbReference type="EMBL" id="BANI01000243">
    <property type="protein sequence ID" value="GAN97851.1"/>
    <property type="molecule type" value="Genomic_DNA"/>
</dbReference>
<dbReference type="InterPro" id="IPR052900">
    <property type="entry name" value="Phospholipid_Metab_Enz"/>
</dbReference>
<gene>
    <name evidence="3" type="ORF">Geu3261_0290_001</name>
</gene>
<organism evidence="3 4">
    <name type="scientific">Komagataeibacter europaeus NBRC 3261</name>
    <dbReference type="NCBI Taxonomy" id="1234669"/>
    <lineage>
        <taxon>Bacteria</taxon>
        <taxon>Pseudomonadati</taxon>
        <taxon>Pseudomonadota</taxon>
        <taxon>Alphaproteobacteria</taxon>
        <taxon>Acetobacterales</taxon>
        <taxon>Acetobacteraceae</taxon>
        <taxon>Komagataeibacter</taxon>
    </lineage>
</organism>
<dbReference type="PANTHER" id="PTHR43606:SF2">
    <property type="entry name" value="ALKALINE PHOSPHATASE FAMILY PROTEIN (AFU_ORTHOLOGUE AFUA_5G03860)"/>
    <property type="match status" value="1"/>
</dbReference>
<dbReference type="InterPro" id="IPR032093">
    <property type="entry name" value="PhoD_N"/>
</dbReference>
<dbReference type="Gene3D" id="3.60.21.70">
    <property type="entry name" value="PhoD-like phosphatase"/>
    <property type="match status" value="1"/>
</dbReference>
<protein>
    <submittedName>
        <fullName evidence="3">Alkaline phosphatase</fullName>
    </submittedName>
</protein>
<dbReference type="RefSeq" id="WP_048852252.1">
    <property type="nucleotide sequence ID" value="NZ_BANI01000243.1"/>
</dbReference>
<feature type="domain" description="Phospholipase D N-terminal" evidence="2">
    <location>
        <begin position="47"/>
        <end position="144"/>
    </location>
</feature>
<dbReference type="InterPro" id="IPR038607">
    <property type="entry name" value="PhoD-like_sf"/>
</dbReference>
<dbReference type="Gene3D" id="2.60.40.380">
    <property type="entry name" value="Purple acid phosphatase-like, N-terminal"/>
    <property type="match status" value="1"/>
</dbReference>
<evidence type="ECO:0000259" key="1">
    <source>
        <dbReference type="Pfam" id="PF09423"/>
    </source>
</evidence>
<dbReference type="Proteomes" id="UP000032675">
    <property type="component" value="Unassembled WGS sequence"/>
</dbReference>
<name>A0A0D6Q530_KOMEU</name>
<comment type="caution">
    <text evidence="3">The sequence shown here is derived from an EMBL/GenBank/DDBJ whole genome shotgun (WGS) entry which is preliminary data.</text>
</comment>
<dbReference type="InterPro" id="IPR018946">
    <property type="entry name" value="PhoD-like_MPP"/>
</dbReference>
<dbReference type="Pfam" id="PF09423">
    <property type="entry name" value="PhoD"/>
    <property type="match status" value="1"/>
</dbReference>
<dbReference type="InterPro" id="IPR029052">
    <property type="entry name" value="Metallo-depent_PP-like"/>
</dbReference>
<evidence type="ECO:0000259" key="2">
    <source>
        <dbReference type="Pfam" id="PF16655"/>
    </source>
</evidence>